<dbReference type="RefSeq" id="WP_326505882.1">
    <property type="nucleotide sequence ID" value="NZ_JAWIIV010000005.1"/>
</dbReference>
<reference evidence="1 2" key="1">
    <citation type="submission" date="2023-10" db="EMBL/GenBank/DDBJ databases">
        <title>Noviherbaspirillum sp. CPCC 100848 genome assembly.</title>
        <authorList>
            <person name="Li X.Y."/>
            <person name="Fang X.M."/>
        </authorList>
    </citation>
    <scope>NUCLEOTIDE SEQUENCE [LARGE SCALE GENOMIC DNA]</scope>
    <source>
        <strain evidence="1 2">CPCC 100848</strain>
    </source>
</reference>
<accession>A0ABU6J6X7</accession>
<comment type="caution">
    <text evidence="1">The sequence shown here is derived from an EMBL/GenBank/DDBJ whole genome shotgun (WGS) entry which is preliminary data.</text>
</comment>
<gene>
    <name evidence="1" type="ORF">RY831_08405</name>
</gene>
<evidence type="ECO:0000313" key="2">
    <source>
        <dbReference type="Proteomes" id="UP001352263"/>
    </source>
</evidence>
<organism evidence="1 2">
    <name type="scientific">Noviherbaspirillum album</name>
    <dbReference type="NCBI Taxonomy" id="3080276"/>
    <lineage>
        <taxon>Bacteria</taxon>
        <taxon>Pseudomonadati</taxon>
        <taxon>Pseudomonadota</taxon>
        <taxon>Betaproteobacteria</taxon>
        <taxon>Burkholderiales</taxon>
        <taxon>Oxalobacteraceae</taxon>
        <taxon>Noviherbaspirillum</taxon>
    </lineage>
</organism>
<dbReference type="Proteomes" id="UP001352263">
    <property type="component" value="Unassembled WGS sequence"/>
</dbReference>
<proteinExistence type="predicted"/>
<dbReference type="EMBL" id="JAWIIV010000005">
    <property type="protein sequence ID" value="MEC4719166.1"/>
    <property type="molecule type" value="Genomic_DNA"/>
</dbReference>
<protein>
    <submittedName>
        <fullName evidence="1">Uncharacterized protein</fullName>
    </submittedName>
</protein>
<sequence length="118" mass="13075">MASKQHEEEVKAMIDSLYKFAGVAPSWDGEVNEKVAEVFGIMIHETARCSNAIKWLPAPPGGPASILWLAMNFGKALFKHFQSKVSITCAKGVIYKWKHELDMASMGLAYQGSTTKWV</sequence>
<name>A0ABU6J6X7_9BURK</name>
<evidence type="ECO:0000313" key="1">
    <source>
        <dbReference type="EMBL" id="MEC4719166.1"/>
    </source>
</evidence>
<keyword evidence="2" id="KW-1185">Reference proteome</keyword>